<sequence>MKLFQSIKKIGIVISIPVGVFVVLTFLTQIQGISLFAHAGHVQTFVRSTTIISFTAWALALNLQSGRFDFSLGSMAILSSIIGTQITINYGLPAFSLIFVIVFISGLLGLFSGLVYITLKLAPIITSVGVMLIYEALTFVLTDGQGLLISTQFDLLVLPSTRNLLIILLVGFAIVYFIMNHTQFGYNHKALQHGQEIAVNTGLPEKRNAILTYMLAGMLMGVVGFINMTTQGFTGVSLNFTSISAMFIAFLPMFIGGYIGRFSEERFGIFIGSLTMGLVTLGFVRLDLPRQTQEFVNALLLLAFLTYLNNQGRLKLIFAFRKKSVNHSK</sequence>
<evidence type="ECO:0000313" key="8">
    <source>
        <dbReference type="Proteomes" id="UP001084197"/>
    </source>
</evidence>
<keyword evidence="4 6" id="KW-1133">Transmembrane helix</keyword>
<feature type="transmembrane region" description="Helical" evidence="6">
    <location>
        <begin position="298"/>
        <end position="320"/>
    </location>
</feature>
<feature type="transmembrane region" description="Helical" evidence="6">
    <location>
        <begin position="70"/>
        <end position="88"/>
    </location>
</feature>
<evidence type="ECO:0000256" key="5">
    <source>
        <dbReference type="ARBA" id="ARBA00023136"/>
    </source>
</evidence>
<evidence type="ECO:0000256" key="4">
    <source>
        <dbReference type="ARBA" id="ARBA00022989"/>
    </source>
</evidence>
<feature type="transmembrane region" description="Helical" evidence="6">
    <location>
        <begin position="45"/>
        <end position="63"/>
    </location>
</feature>
<dbReference type="RefSeq" id="WP_268778385.1">
    <property type="nucleotide sequence ID" value="NZ_JAPRAT010000001.1"/>
</dbReference>
<keyword evidence="5 6" id="KW-0472">Membrane</keyword>
<evidence type="ECO:0000256" key="2">
    <source>
        <dbReference type="ARBA" id="ARBA00022475"/>
    </source>
</evidence>
<evidence type="ECO:0008006" key="9">
    <source>
        <dbReference type="Google" id="ProtNLM"/>
    </source>
</evidence>
<gene>
    <name evidence="7" type="ORF">OWO01_00115</name>
</gene>
<dbReference type="PANTHER" id="PTHR32196:SF72">
    <property type="entry name" value="RIBOSE IMPORT PERMEASE PROTEIN RBSC"/>
    <property type="match status" value="1"/>
</dbReference>
<comment type="caution">
    <text evidence="7">The sequence shown here is derived from an EMBL/GenBank/DDBJ whole genome shotgun (WGS) entry which is preliminary data.</text>
</comment>
<evidence type="ECO:0000256" key="1">
    <source>
        <dbReference type="ARBA" id="ARBA00004651"/>
    </source>
</evidence>
<keyword evidence="2" id="KW-1003">Cell membrane</keyword>
<dbReference type="EMBL" id="JAPRAT010000001">
    <property type="protein sequence ID" value="MCZ0701613.1"/>
    <property type="molecule type" value="Genomic_DNA"/>
</dbReference>
<dbReference type="InterPro" id="IPR001851">
    <property type="entry name" value="ABC_transp_permease"/>
</dbReference>
<keyword evidence="3 6" id="KW-0812">Transmembrane</keyword>
<feature type="transmembrane region" description="Helical" evidence="6">
    <location>
        <begin position="94"/>
        <end position="117"/>
    </location>
</feature>
<keyword evidence="8" id="KW-1185">Reference proteome</keyword>
<proteinExistence type="predicted"/>
<comment type="subcellular location">
    <subcellularLocation>
        <location evidence="1">Cell membrane</location>
        <topology evidence="1">Multi-pass membrane protein</topology>
    </subcellularLocation>
</comment>
<dbReference type="Proteomes" id="UP001084197">
    <property type="component" value="Unassembled WGS sequence"/>
</dbReference>
<dbReference type="GO" id="GO:0022857">
    <property type="term" value="F:transmembrane transporter activity"/>
    <property type="evidence" value="ECO:0007669"/>
    <property type="project" value="InterPro"/>
</dbReference>
<feature type="transmembrane region" description="Helical" evidence="6">
    <location>
        <begin position="12"/>
        <end position="33"/>
    </location>
</feature>
<accession>A0A9J6R7L6</accession>
<name>A0A9J6R7L6_9BACI</name>
<feature type="transmembrane region" description="Helical" evidence="6">
    <location>
        <begin position="124"/>
        <end position="142"/>
    </location>
</feature>
<feature type="transmembrane region" description="Helical" evidence="6">
    <location>
        <begin position="267"/>
        <end position="286"/>
    </location>
</feature>
<organism evidence="7 8">
    <name type="scientific">Natronobacillus azotifigens</name>
    <dbReference type="NCBI Taxonomy" id="472978"/>
    <lineage>
        <taxon>Bacteria</taxon>
        <taxon>Bacillati</taxon>
        <taxon>Bacillota</taxon>
        <taxon>Bacilli</taxon>
        <taxon>Bacillales</taxon>
        <taxon>Bacillaceae</taxon>
        <taxon>Natronobacillus</taxon>
    </lineage>
</organism>
<feature type="transmembrane region" description="Helical" evidence="6">
    <location>
        <begin position="210"/>
        <end position="228"/>
    </location>
</feature>
<protein>
    <recommendedName>
        <fullName evidence="9">Sugar ABC transporter permease</fullName>
    </recommendedName>
</protein>
<evidence type="ECO:0000256" key="6">
    <source>
        <dbReference type="SAM" id="Phobius"/>
    </source>
</evidence>
<dbReference type="AlphaFoldDB" id="A0A9J6R7L6"/>
<dbReference type="PANTHER" id="PTHR32196">
    <property type="entry name" value="ABC TRANSPORTER PERMEASE PROTEIN YPHD-RELATED-RELATED"/>
    <property type="match status" value="1"/>
</dbReference>
<feature type="transmembrane region" description="Helical" evidence="6">
    <location>
        <begin position="240"/>
        <end position="260"/>
    </location>
</feature>
<evidence type="ECO:0000313" key="7">
    <source>
        <dbReference type="EMBL" id="MCZ0701613.1"/>
    </source>
</evidence>
<evidence type="ECO:0000256" key="3">
    <source>
        <dbReference type="ARBA" id="ARBA00022692"/>
    </source>
</evidence>
<reference evidence="7" key="1">
    <citation type="submission" date="2022-11" db="EMBL/GenBank/DDBJ databases">
        <title>WGS of Natronobacillus azotifigens 24KS-1, an anaerobic diazotrophic haloalkaliphile from soda-rich habitats.</title>
        <authorList>
            <person name="Sorokin D.Y."/>
            <person name="Merkel A.Y."/>
        </authorList>
    </citation>
    <scope>NUCLEOTIDE SEQUENCE</scope>
    <source>
        <strain evidence="7">24KS-1</strain>
    </source>
</reference>
<dbReference type="Pfam" id="PF02653">
    <property type="entry name" value="BPD_transp_2"/>
    <property type="match status" value="1"/>
</dbReference>
<feature type="transmembrane region" description="Helical" evidence="6">
    <location>
        <begin position="162"/>
        <end position="179"/>
    </location>
</feature>
<dbReference type="GO" id="GO:0005886">
    <property type="term" value="C:plasma membrane"/>
    <property type="evidence" value="ECO:0007669"/>
    <property type="project" value="UniProtKB-SubCell"/>
</dbReference>